<dbReference type="RefSeq" id="WP_009020565.1">
    <property type="nucleotide sequence ID" value="NZ_DS999411.1"/>
</dbReference>
<evidence type="ECO:0000256" key="2">
    <source>
        <dbReference type="ARBA" id="ARBA00022692"/>
    </source>
</evidence>
<dbReference type="Pfam" id="PF10277">
    <property type="entry name" value="Frag1"/>
    <property type="match status" value="1"/>
</dbReference>
<dbReference type="HOGENOM" id="CLU_1223514_0_0_6"/>
<evidence type="ECO:0000256" key="5">
    <source>
        <dbReference type="SAM" id="Phobius"/>
    </source>
</evidence>
<dbReference type="STRING" id="565045.NOR51B_1766"/>
<reference evidence="8" key="1">
    <citation type="journal article" date="2013" name="BMC Microbiol.">
        <title>Taxonomy and evolution of bacteriochlorophyll a-containing members of the OM60/NOR5 clade of marine gammaproteobacteria: description of Luminiphilus syltensis gen. nov., sp. nov., reclassification of Haliea rubra as Pseudohaliea rubra gen. nov., comb. nov., and emendation of Chromatocurvus halotolerans.</title>
        <authorList>
            <person name="Spring S."/>
            <person name="Riedel T."/>
            <person name="Sproer C."/>
            <person name="Yan S."/>
            <person name="Harder J."/>
            <person name="Fuchs B.M."/>
        </authorList>
    </citation>
    <scope>NUCLEOTIDE SEQUENCE [LARGE SCALE GENOMIC DNA]</scope>
    <source>
        <strain evidence="8">NOR51-B</strain>
    </source>
</reference>
<comment type="subcellular location">
    <subcellularLocation>
        <location evidence="1">Endomembrane system</location>
        <topology evidence="1">Multi-pass membrane protein</topology>
    </subcellularLocation>
</comment>
<sequence>MDPRILALLSAVVPFITIQVTYLLSASYGHVDWCFPYVDSCTSISATGRQPPASYVFRATMLPVAVIMMGFWWLSATWIRNLQDAAGLPVTGRQRWMLVLGLLACMGLILYVTVLGEVGDVWRRQRRIGVVLFFSMTYLAQLLWVAQLRQLTLPRVSGLLRSMWLVCIALLATGLLTVVLELWNEAWYDTVEDAFEWVLALMLQSNFLLAWLVWRRMPWTLQVKAA</sequence>
<dbReference type="Proteomes" id="UP000004699">
    <property type="component" value="Unassembled WGS sequence"/>
</dbReference>
<feature type="domain" description="CWH43-like N-terminal" evidence="6">
    <location>
        <begin position="5"/>
        <end position="208"/>
    </location>
</feature>
<keyword evidence="3 5" id="KW-1133">Transmembrane helix</keyword>
<dbReference type="AlphaFoldDB" id="B8KXZ3"/>
<protein>
    <recommendedName>
        <fullName evidence="6">CWH43-like N-terminal domain-containing protein</fullName>
    </recommendedName>
</protein>
<evidence type="ECO:0000313" key="7">
    <source>
        <dbReference type="EMBL" id="EED35819.1"/>
    </source>
</evidence>
<evidence type="ECO:0000313" key="8">
    <source>
        <dbReference type="Proteomes" id="UP000004699"/>
    </source>
</evidence>
<evidence type="ECO:0000256" key="3">
    <source>
        <dbReference type="ARBA" id="ARBA00022989"/>
    </source>
</evidence>
<dbReference type="InterPro" id="IPR050911">
    <property type="entry name" value="DRAM/TMEM150_Autophagy_Mod"/>
</dbReference>
<organism evidence="7 8">
    <name type="scientific">Luminiphilus syltensis NOR5-1B</name>
    <dbReference type="NCBI Taxonomy" id="565045"/>
    <lineage>
        <taxon>Bacteria</taxon>
        <taxon>Pseudomonadati</taxon>
        <taxon>Pseudomonadota</taxon>
        <taxon>Gammaproteobacteria</taxon>
        <taxon>Cellvibrionales</taxon>
        <taxon>Halieaceae</taxon>
        <taxon>Luminiphilus</taxon>
    </lineage>
</organism>
<dbReference type="InterPro" id="IPR019402">
    <property type="entry name" value="CWH43_N"/>
</dbReference>
<accession>B8KXZ3</accession>
<feature type="transmembrane region" description="Helical" evidence="5">
    <location>
        <begin position="55"/>
        <end position="75"/>
    </location>
</feature>
<dbReference type="OrthoDB" id="9180406at2"/>
<name>B8KXZ3_9GAMM</name>
<dbReference type="PANTHER" id="PTHR21324:SF2">
    <property type="entry name" value="EG:22E5.9 PROTEIN"/>
    <property type="match status" value="1"/>
</dbReference>
<keyword evidence="4 5" id="KW-0472">Membrane</keyword>
<gene>
    <name evidence="7" type="ORF">NOR51B_1766</name>
</gene>
<dbReference type="eggNOG" id="ENOG5032U7J">
    <property type="taxonomic scope" value="Bacteria"/>
</dbReference>
<keyword evidence="8" id="KW-1185">Reference proteome</keyword>
<evidence type="ECO:0000259" key="6">
    <source>
        <dbReference type="Pfam" id="PF10277"/>
    </source>
</evidence>
<feature type="transmembrane region" description="Helical" evidence="5">
    <location>
        <begin position="195"/>
        <end position="214"/>
    </location>
</feature>
<feature type="transmembrane region" description="Helical" evidence="5">
    <location>
        <begin position="96"/>
        <end position="116"/>
    </location>
</feature>
<dbReference type="GO" id="GO:0012505">
    <property type="term" value="C:endomembrane system"/>
    <property type="evidence" value="ECO:0007669"/>
    <property type="project" value="UniProtKB-SubCell"/>
</dbReference>
<evidence type="ECO:0000256" key="1">
    <source>
        <dbReference type="ARBA" id="ARBA00004127"/>
    </source>
</evidence>
<keyword evidence="2 5" id="KW-0812">Transmembrane</keyword>
<proteinExistence type="predicted"/>
<evidence type="ECO:0000256" key="4">
    <source>
        <dbReference type="ARBA" id="ARBA00023136"/>
    </source>
</evidence>
<dbReference type="PANTHER" id="PTHR21324">
    <property type="entry name" value="FASTING-INDUCIBLE INTEGRAL MEMBRANE PROTEIN TM6P1-RELATED"/>
    <property type="match status" value="1"/>
</dbReference>
<feature type="transmembrane region" description="Helical" evidence="5">
    <location>
        <begin position="128"/>
        <end position="146"/>
    </location>
</feature>
<feature type="transmembrane region" description="Helical" evidence="5">
    <location>
        <begin position="158"/>
        <end position="183"/>
    </location>
</feature>
<dbReference type="EMBL" id="DS999411">
    <property type="protein sequence ID" value="EED35819.1"/>
    <property type="molecule type" value="Genomic_DNA"/>
</dbReference>